<reference evidence="2 3" key="1">
    <citation type="submission" date="2013-05" db="EMBL/GenBank/DDBJ databases">
        <title>Drechslerella stenobrocha genome reveals carnivorous origination and mechanical trapping mechanism of predatory fungi.</title>
        <authorList>
            <person name="Liu X."/>
            <person name="Zhang W."/>
            <person name="Liu K."/>
        </authorList>
    </citation>
    <scope>NUCLEOTIDE SEQUENCE [LARGE SCALE GENOMIC DNA]</scope>
    <source>
        <strain evidence="2 3">248</strain>
    </source>
</reference>
<dbReference type="InterPro" id="IPR012475">
    <property type="entry name" value="Fungal_lectin"/>
</dbReference>
<evidence type="ECO:0000313" key="3">
    <source>
        <dbReference type="Proteomes" id="UP000024837"/>
    </source>
</evidence>
<keyword evidence="3" id="KW-1185">Reference proteome</keyword>
<dbReference type="Proteomes" id="UP000024837">
    <property type="component" value="Unassembled WGS sequence"/>
</dbReference>
<gene>
    <name evidence="2" type="ORF">DRE_00160</name>
</gene>
<evidence type="ECO:0000256" key="1">
    <source>
        <dbReference type="ARBA" id="ARBA00009042"/>
    </source>
</evidence>
<dbReference type="AlphaFoldDB" id="W7IHU3"/>
<comment type="similarity">
    <text evidence="1">Belongs to the fungal fucose-specific lectin family.</text>
</comment>
<accession>W7IHU3</accession>
<proteinExistence type="inferred from homology"/>
<protein>
    <submittedName>
        <fullName evidence="2">Uncharacterized protein</fullName>
    </submittedName>
</protein>
<dbReference type="OrthoDB" id="5329029at2759"/>
<name>W7IHU3_9PEZI</name>
<dbReference type="Pfam" id="PF07938">
    <property type="entry name" value="Fungal_lectin"/>
    <property type="match status" value="1"/>
</dbReference>
<dbReference type="HOGENOM" id="CLU_060981_0_0_1"/>
<dbReference type="Gene3D" id="2.120.10.70">
    <property type="entry name" value="Fucose-specific lectin"/>
    <property type="match status" value="1"/>
</dbReference>
<organism evidence="2 3">
    <name type="scientific">Drechslerella stenobrocha 248</name>
    <dbReference type="NCBI Taxonomy" id="1043628"/>
    <lineage>
        <taxon>Eukaryota</taxon>
        <taxon>Fungi</taxon>
        <taxon>Dikarya</taxon>
        <taxon>Ascomycota</taxon>
        <taxon>Pezizomycotina</taxon>
        <taxon>Orbiliomycetes</taxon>
        <taxon>Orbiliales</taxon>
        <taxon>Orbiliaceae</taxon>
        <taxon>Drechslerella</taxon>
    </lineage>
</organism>
<dbReference type="SUPFAM" id="SSF89372">
    <property type="entry name" value="Fucose-specific lectin"/>
    <property type="match status" value="1"/>
</dbReference>
<sequence>MSYTYEELLPTGSAKIDTPMSAVMWDLDTPSGSGLSFASPNKRARLYYLDPNNVLSEYAYDSTIWAPGSLASHNIQARGTDGISAVSFFRDNVENVRLYATTTAGQLQEWAWGAYGVLSWSQGSSFDTLQSGSPISFVNTHSWLNTSPYLVGFFGVNNQIGDISWNYTWSAVENATPLADTRGTSFGGYTFSAAAFKVDVGGNPGINLFWCGDGGTGGNLGTVYKAAFNRTTRVLASPAALSFQHDAHSYVLAVSATNGAVPFTNHLYMFAWGDTSGPSTFVHYNMYGDVVVLPL</sequence>
<dbReference type="EMBL" id="KI966371">
    <property type="protein sequence ID" value="EWC48855.1"/>
    <property type="molecule type" value="Genomic_DNA"/>
</dbReference>
<evidence type="ECO:0000313" key="2">
    <source>
        <dbReference type="EMBL" id="EWC48855.1"/>
    </source>
</evidence>